<name>A0AB37HCG4_9BACI</name>
<reference evidence="2 3" key="1">
    <citation type="submission" date="2020-12" db="EMBL/GenBank/DDBJ databases">
        <title>Taxonomic evaluation of the Bacillus sporothermodurans group of bacteria based on whole genome sequences.</title>
        <authorList>
            <person name="Fiedler G."/>
            <person name="Herbstmann A.-D."/>
            <person name="Doll E."/>
            <person name="Wenning M."/>
            <person name="Brinks E."/>
            <person name="Kabisch J."/>
            <person name="Breitenwieser F."/>
            <person name="Lappann M."/>
            <person name="Boehnlein C."/>
            <person name="Franz C."/>
        </authorList>
    </citation>
    <scope>NUCLEOTIDE SEQUENCE [LARGE SCALE GENOMIC DNA]</scope>
    <source>
        <strain evidence="2 3">DSM 10599</strain>
    </source>
</reference>
<dbReference type="RefSeq" id="WP_107958552.1">
    <property type="nucleotide sequence ID" value="NZ_CP066701.1"/>
</dbReference>
<feature type="region of interest" description="Disordered" evidence="1">
    <location>
        <begin position="153"/>
        <end position="190"/>
    </location>
</feature>
<sequence>MKRFFKIAAPLLIILIGIGGILSYDFYFKDKINTVDVVVAKQDINFKDKITSENIQIVSIRKDNAVNGVVNPKDVDTILDHNAAIDIKKGTQIYTDLVDTYDLVPNEKEGEFIAPIPDEWLFAVPGSLRKTFIADFYAIPDKEQAVIRSLVQEAKDQKDGKSDSDSKDQKEDKDSDVPISSTDSIDTMITKNNEPIVKNVRVASVKDGSNKEVTESKEDNESATGTVSNLEIISNDETLSTLRTYTEQGYKIYVVYKFER</sequence>
<feature type="compositionally biased region" description="Basic and acidic residues" evidence="1">
    <location>
        <begin position="153"/>
        <end position="176"/>
    </location>
</feature>
<accession>A0AB37HCG4</accession>
<dbReference type="CDD" id="cd11614">
    <property type="entry name" value="SAF_CpaB_FlgA_like"/>
    <property type="match status" value="1"/>
</dbReference>
<gene>
    <name evidence="2" type="ORF">JGZ69_00265</name>
</gene>
<evidence type="ECO:0000256" key="1">
    <source>
        <dbReference type="SAM" id="MobiDB-lite"/>
    </source>
</evidence>
<feature type="compositionally biased region" description="Polar residues" evidence="1">
    <location>
        <begin position="178"/>
        <end position="190"/>
    </location>
</feature>
<proteinExistence type="predicted"/>
<dbReference type="AlphaFoldDB" id="A0AB37HCG4"/>
<evidence type="ECO:0000313" key="2">
    <source>
        <dbReference type="EMBL" id="QQX25501.1"/>
    </source>
</evidence>
<organism evidence="2 3">
    <name type="scientific">Heyndrickxia sporothermodurans</name>
    <dbReference type="NCBI Taxonomy" id="46224"/>
    <lineage>
        <taxon>Bacteria</taxon>
        <taxon>Bacillati</taxon>
        <taxon>Bacillota</taxon>
        <taxon>Bacilli</taxon>
        <taxon>Bacillales</taxon>
        <taxon>Bacillaceae</taxon>
        <taxon>Heyndrickxia</taxon>
    </lineage>
</organism>
<dbReference type="KEGG" id="hspo:JGZ69_00265"/>
<evidence type="ECO:0000313" key="3">
    <source>
        <dbReference type="Proteomes" id="UP000595512"/>
    </source>
</evidence>
<protein>
    <submittedName>
        <fullName evidence="2">SAF domain-containing protein</fullName>
    </submittedName>
</protein>
<dbReference type="EMBL" id="CP066701">
    <property type="protein sequence ID" value="QQX25501.1"/>
    <property type="molecule type" value="Genomic_DNA"/>
</dbReference>
<dbReference type="Proteomes" id="UP000595512">
    <property type="component" value="Chromosome"/>
</dbReference>